<dbReference type="Proteomes" id="UP000249891">
    <property type="component" value="Unassembled WGS sequence"/>
</dbReference>
<evidence type="ECO:0000256" key="3">
    <source>
        <dbReference type="ARBA" id="ARBA00022679"/>
    </source>
</evidence>
<evidence type="ECO:0000256" key="7">
    <source>
        <dbReference type="PROSITE-ProRule" id="PRU01373"/>
    </source>
</evidence>
<dbReference type="InterPro" id="IPR036365">
    <property type="entry name" value="PGBD-like_sf"/>
</dbReference>
<dbReference type="PROSITE" id="PS51257">
    <property type="entry name" value="PROKAR_LIPOPROTEIN"/>
    <property type="match status" value="1"/>
</dbReference>
<evidence type="ECO:0000256" key="2">
    <source>
        <dbReference type="ARBA" id="ARBA00005992"/>
    </source>
</evidence>
<dbReference type="SUPFAM" id="SSF141523">
    <property type="entry name" value="L,D-transpeptidase catalytic domain-like"/>
    <property type="match status" value="1"/>
</dbReference>
<dbReference type="InterPro" id="IPR052905">
    <property type="entry name" value="LD-transpeptidase_YkuD-like"/>
</dbReference>
<name>A0A2X2RL39_CAPOC</name>
<proteinExistence type="inferred from homology"/>
<evidence type="ECO:0000256" key="5">
    <source>
        <dbReference type="ARBA" id="ARBA00022984"/>
    </source>
</evidence>
<organism evidence="9 10">
    <name type="scientific">Capnocytophaga ochracea</name>
    <dbReference type="NCBI Taxonomy" id="1018"/>
    <lineage>
        <taxon>Bacteria</taxon>
        <taxon>Pseudomonadati</taxon>
        <taxon>Bacteroidota</taxon>
        <taxon>Flavobacteriia</taxon>
        <taxon>Flavobacteriales</taxon>
        <taxon>Flavobacteriaceae</taxon>
        <taxon>Capnocytophaga</taxon>
    </lineage>
</organism>
<sequence>MIHIDLKIKIAVLIAVFIILQSCRKTTPTTSHPNSSLNEAGKEVYTEALTIAVDTSVTSFENLTVLDATYRKGIQSETHSYYTENGGKTRWLFEDIPSRIFSQYIEALKCIEEDGLNPETYRRSALKKVVDSTYKYKLPNDYKAYLDKQITASFLLFAKHLTSGRFSKRAYGKHTWIKPKYKYRNIDMLLHLGDNDDLEAKLASLYPKGEQYRRMKYKYIQLKNQPLDTIRIIKFSDPKNFVYGYTDPEVESLRNALAKKGFGSVPKIDPQEVDSTLIWALKRFQRSNGLTPDGSLGIQTLNRLNMNKARQRDLLRLNMERMRVFNNDLGDDYIIVNIPDYKLFLYHKDSLIYQTKVVVGRAQSSTPIFTDSIRSIEFRPTWSVPQSIIRKEMIPQMLLQEDPERYKNRGYTMYENGKVIDPLEVDWTNPLVHKRAFYFVEAPSERNSLGLVKFLLNNNMSIYLHDTPSKYLFEREQRALSHGCVRVQNPSQLAYYLLKNEGDGKSWTEEKVKDFMNNNKRNQYRVKLNTKYMINILYYTISVDKKGEATIKNDIYDLDNEQLKDIKRFES</sequence>
<keyword evidence="6 7" id="KW-0961">Cell wall biogenesis/degradation</keyword>
<dbReference type="InterPro" id="IPR002477">
    <property type="entry name" value="Peptidoglycan-bd-like"/>
</dbReference>
<gene>
    <name evidence="9" type="ORF">NCTC11546_02300</name>
</gene>
<accession>A0A2X2RL39</accession>
<dbReference type="EMBL" id="UARG01000017">
    <property type="protein sequence ID" value="SQA79047.1"/>
    <property type="molecule type" value="Genomic_DNA"/>
</dbReference>
<keyword evidence="3" id="KW-0808">Transferase</keyword>
<protein>
    <submittedName>
        <fullName evidence="9">Murein L,D-transpeptidase</fullName>
    </submittedName>
</protein>
<dbReference type="CDD" id="cd16913">
    <property type="entry name" value="YkuD_like"/>
    <property type="match status" value="1"/>
</dbReference>
<dbReference type="GO" id="GO:0004180">
    <property type="term" value="F:carboxypeptidase activity"/>
    <property type="evidence" value="ECO:0007669"/>
    <property type="project" value="UniProtKB-ARBA"/>
</dbReference>
<keyword evidence="5 7" id="KW-0573">Peptidoglycan synthesis</keyword>
<dbReference type="Gene3D" id="2.40.440.10">
    <property type="entry name" value="L,D-transpeptidase catalytic domain-like"/>
    <property type="match status" value="1"/>
</dbReference>
<evidence type="ECO:0000256" key="1">
    <source>
        <dbReference type="ARBA" id="ARBA00004752"/>
    </source>
</evidence>
<evidence type="ECO:0000313" key="9">
    <source>
        <dbReference type="EMBL" id="SQA79047.1"/>
    </source>
</evidence>
<dbReference type="Pfam" id="PF20142">
    <property type="entry name" value="Scaffold"/>
    <property type="match status" value="1"/>
</dbReference>
<dbReference type="Gene3D" id="1.10.101.10">
    <property type="entry name" value="PGBD-like superfamily/PGBD"/>
    <property type="match status" value="1"/>
</dbReference>
<dbReference type="AlphaFoldDB" id="A0A2X2RL39"/>
<evidence type="ECO:0000256" key="4">
    <source>
        <dbReference type="ARBA" id="ARBA00022960"/>
    </source>
</evidence>
<evidence type="ECO:0000313" key="10">
    <source>
        <dbReference type="Proteomes" id="UP000249891"/>
    </source>
</evidence>
<dbReference type="GO" id="GO:0016740">
    <property type="term" value="F:transferase activity"/>
    <property type="evidence" value="ECO:0007669"/>
    <property type="project" value="UniProtKB-KW"/>
</dbReference>
<dbReference type="InterPro" id="IPR038063">
    <property type="entry name" value="Transpep_catalytic_dom"/>
</dbReference>
<comment type="pathway">
    <text evidence="1 7">Cell wall biogenesis; peptidoglycan biosynthesis.</text>
</comment>
<dbReference type="GO" id="GO:0071555">
    <property type="term" value="P:cell wall organization"/>
    <property type="evidence" value="ECO:0007669"/>
    <property type="project" value="UniProtKB-UniRule"/>
</dbReference>
<dbReference type="InterPro" id="IPR045380">
    <property type="entry name" value="LD_TPept_scaffold_dom"/>
</dbReference>
<dbReference type="UniPathway" id="UPA00219"/>
<dbReference type="PANTHER" id="PTHR41533:SF2">
    <property type="entry name" value="BLR7131 PROTEIN"/>
    <property type="match status" value="1"/>
</dbReference>
<keyword evidence="4 7" id="KW-0133">Cell shape</keyword>
<dbReference type="InterPro" id="IPR036366">
    <property type="entry name" value="PGBDSf"/>
</dbReference>
<dbReference type="Pfam" id="PF03734">
    <property type="entry name" value="YkuD"/>
    <property type="match status" value="1"/>
</dbReference>
<dbReference type="InterPro" id="IPR005490">
    <property type="entry name" value="LD_TPept_cat_dom"/>
</dbReference>
<feature type="domain" description="L,D-TPase catalytic" evidence="8">
    <location>
        <begin position="332"/>
        <end position="508"/>
    </location>
</feature>
<dbReference type="SUPFAM" id="SSF47090">
    <property type="entry name" value="PGBD-like"/>
    <property type="match status" value="1"/>
</dbReference>
<dbReference type="RefSeq" id="WP_128091959.1">
    <property type="nucleotide sequence ID" value="NZ_UARG01000017.1"/>
</dbReference>
<dbReference type="GO" id="GO:0008360">
    <property type="term" value="P:regulation of cell shape"/>
    <property type="evidence" value="ECO:0007669"/>
    <property type="project" value="UniProtKB-UniRule"/>
</dbReference>
<dbReference type="PROSITE" id="PS52029">
    <property type="entry name" value="LD_TPASE"/>
    <property type="match status" value="1"/>
</dbReference>
<evidence type="ECO:0000256" key="6">
    <source>
        <dbReference type="ARBA" id="ARBA00023316"/>
    </source>
</evidence>
<dbReference type="Pfam" id="PF01471">
    <property type="entry name" value="PG_binding_1"/>
    <property type="match status" value="1"/>
</dbReference>
<feature type="active site" description="Nucleophile" evidence="7">
    <location>
        <position position="484"/>
    </location>
</feature>
<feature type="active site" description="Proton donor/acceptor" evidence="7">
    <location>
        <position position="465"/>
    </location>
</feature>
<dbReference type="GO" id="GO:0009252">
    <property type="term" value="P:peptidoglycan biosynthetic process"/>
    <property type="evidence" value="ECO:0007669"/>
    <property type="project" value="UniProtKB-UniPathway"/>
</dbReference>
<evidence type="ECO:0000259" key="8">
    <source>
        <dbReference type="PROSITE" id="PS52029"/>
    </source>
</evidence>
<reference evidence="9 10" key="1">
    <citation type="submission" date="2018-06" db="EMBL/GenBank/DDBJ databases">
        <authorList>
            <consortium name="Pathogen Informatics"/>
            <person name="Doyle S."/>
        </authorList>
    </citation>
    <scope>NUCLEOTIDE SEQUENCE [LARGE SCALE GENOMIC DNA]</scope>
    <source>
        <strain evidence="9 10">NCTC11546</strain>
    </source>
</reference>
<comment type="similarity">
    <text evidence="2">Belongs to the YkuD family.</text>
</comment>
<dbReference type="PANTHER" id="PTHR41533">
    <property type="entry name" value="L,D-TRANSPEPTIDASE HI_1667-RELATED"/>
    <property type="match status" value="1"/>
</dbReference>